<dbReference type="GO" id="GO:0005524">
    <property type="term" value="F:ATP binding"/>
    <property type="evidence" value="ECO:0007669"/>
    <property type="project" value="UniProtKB-KW"/>
</dbReference>
<dbReference type="Gene3D" id="3.40.50.300">
    <property type="entry name" value="P-loop containing nucleotide triphosphate hydrolases"/>
    <property type="match status" value="1"/>
</dbReference>
<dbReference type="InterPro" id="IPR027417">
    <property type="entry name" value="P-loop_NTPase"/>
</dbReference>
<keyword evidence="5 11" id="KW-0347">Helicase</keyword>
<evidence type="ECO:0000256" key="5">
    <source>
        <dbReference type="ARBA" id="ARBA00022806"/>
    </source>
</evidence>
<evidence type="ECO:0000313" key="14">
    <source>
        <dbReference type="Proteomes" id="UP000232323"/>
    </source>
</evidence>
<comment type="subcellular location">
    <subcellularLocation>
        <location evidence="1 11">Nucleus</location>
    </subcellularLocation>
</comment>
<dbReference type="PANTHER" id="PTHR13710:SF156">
    <property type="entry name" value="ATP-DEPENDENT DNA HELICASE Q-LIKE 4B"/>
    <property type="match status" value="1"/>
</dbReference>
<evidence type="ECO:0000256" key="10">
    <source>
        <dbReference type="ARBA" id="ARBA00034617"/>
    </source>
</evidence>
<protein>
    <recommendedName>
        <fullName evidence="11">ATP-dependent DNA helicase</fullName>
        <ecNumber evidence="11">5.6.2.4</ecNumber>
    </recommendedName>
</protein>
<keyword evidence="4 11" id="KW-0378">Hydrolase</keyword>
<dbReference type="PANTHER" id="PTHR13710">
    <property type="entry name" value="DNA HELICASE RECQ FAMILY MEMBER"/>
    <property type="match status" value="1"/>
</dbReference>
<dbReference type="STRING" id="1157962.A0A250WX13"/>
<feature type="domain" description="Helicase C-terminal" evidence="12">
    <location>
        <begin position="19"/>
        <end position="187"/>
    </location>
</feature>
<dbReference type="SMART" id="SM00490">
    <property type="entry name" value="HELICc"/>
    <property type="match status" value="1"/>
</dbReference>
<dbReference type="SUPFAM" id="SSF52540">
    <property type="entry name" value="P-loop containing nucleoside triphosphate hydrolases"/>
    <property type="match status" value="1"/>
</dbReference>
<name>A0A250WX13_9CHLO</name>
<keyword evidence="14" id="KW-1185">Reference proteome</keyword>
<dbReference type="AlphaFoldDB" id="A0A250WX13"/>
<evidence type="ECO:0000256" key="11">
    <source>
        <dbReference type="RuleBase" id="RU364117"/>
    </source>
</evidence>
<gene>
    <name evidence="13" type="ORF">CEUSTIGMA_g2606.t1</name>
</gene>
<evidence type="ECO:0000259" key="12">
    <source>
        <dbReference type="PROSITE" id="PS51194"/>
    </source>
</evidence>
<dbReference type="GO" id="GO:0000724">
    <property type="term" value="P:double-strand break repair via homologous recombination"/>
    <property type="evidence" value="ECO:0007669"/>
    <property type="project" value="TreeGrafter"/>
</dbReference>
<evidence type="ECO:0000313" key="13">
    <source>
        <dbReference type="EMBL" id="GAX75162.1"/>
    </source>
</evidence>
<evidence type="ECO:0000256" key="4">
    <source>
        <dbReference type="ARBA" id="ARBA00022801"/>
    </source>
</evidence>
<sequence length="326" mass="36711">MREAGIEAASFSSGQDFSESREIMDRFTEQLGGTRGASSRKRVQCGIVYCLSRGDCERVAEQLNELFKGGPIALLVRHYHASMSAEDRERVQRDWSMGHVQVIVATIAFGMGINKPDVRFVIHYSLPKSLEGYHQETGRAGRDGREAHCFLFYTYGDAQKTRHMLKQSAEETGTPPAQLKANLDSLSCMIEYAEEQLECRRVLLLRHFEEAFNPEACQQTCDNCKRRSQQVFESRDVTDLAAKLVQLVQSLGQQSSGSYIVDVFKGSKSKQVLKMGHDTHPLNGCGFSLNKVDAGRLLKQLLVQHVMREETFRHDNQHGTIGSYLV</sequence>
<dbReference type="Pfam" id="PF16124">
    <property type="entry name" value="RecQ_Zn_bind"/>
    <property type="match status" value="1"/>
</dbReference>
<comment type="catalytic activity">
    <reaction evidence="10 11">
        <text>Couples ATP hydrolysis with the unwinding of duplex DNA by translocating in the 3'-5' direction.</text>
        <dbReference type="EC" id="5.6.2.4"/>
    </reaction>
</comment>
<dbReference type="PROSITE" id="PS51194">
    <property type="entry name" value="HELICASE_CTER"/>
    <property type="match status" value="1"/>
</dbReference>
<accession>A0A250WX13</accession>
<dbReference type="GO" id="GO:0005634">
    <property type="term" value="C:nucleus"/>
    <property type="evidence" value="ECO:0007669"/>
    <property type="project" value="UniProtKB-SubCell"/>
</dbReference>
<dbReference type="SMART" id="SM00956">
    <property type="entry name" value="RQC"/>
    <property type="match status" value="1"/>
</dbReference>
<dbReference type="GO" id="GO:0003677">
    <property type="term" value="F:DNA binding"/>
    <property type="evidence" value="ECO:0007669"/>
    <property type="project" value="UniProtKB-KW"/>
</dbReference>
<feature type="non-terminal residue" evidence="13">
    <location>
        <position position="326"/>
    </location>
</feature>
<evidence type="ECO:0000256" key="7">
    <source>
        <dbReference type="ARBA" id="ARBA00023125"/>
    </source>
</evidence>
<dbReference type="GO" id="GO:0043138">
    <property type="term" value="F:3'-5' DNA helicase activity"/>
    <property type="evidence" value="ECO:0007669"/>
    <property type="project" value="UniProtKB-EC"/>
</dbReference>
<reference evidence="13 14" key="1">
    <citation type="submission" date="2017-08" db="EMBL/GenBank/DDBJ databases">
        <title>Acidophilic green algal genome provides insights into adaptation to an acidic environment.</title>
        <authorList>
            <person name="Hirooka S."/>
            <person name="Hirose Y."/>
            <person name="Kanesaki Y."/>
            <person name="Higuchi S."/>
            <person name="Fujiwara T."/>
            <person name="Onuma R."/>
            <person name="Era A."/>
            <person name="Ohbayashi R."/>
            <person name="Uzuka A."/>
            <person name="Nozaki H."/>
            <person name="Yoshikawa H."/>
            <person name="Miyagishima S.Y."/>
        </authorList>
    </citation>
    <scope>NUCLEOTIDE SEQUENCE [LARGE SCALE GENOMIC DNA]</scope>
    <source>
        <strain evidence="13 14">NIES-2499</strain>
    </source>
</reference>
<proteinExistence type="inferred from homology"/>
<dbReference type="GO" id="GO:0006260">
    <property type="term" value="P:DNA replication"/>
    <property type="evidence" value="ECO:0007669"/>
    <property type="project" value="InterPro"/>
</dbReference>
<dbReference type="GO" id="GO:0016887">
    <property type="term" value="F:ATP hydrolysis activity"/>
    <property type="evidence" value="ECO:0007669"/>
    <property type="project" value="RHEA"/>
</dbReference>
<dbReference type="Pfam" id="PF09382">
    <property type="entry name" value="RQC"/>
    <property type="match status" value="1"/>
</dbReference>
<dbReference type="Gene3D" id="1.10.10.10">
    <property type="entry name" value="Winged helix-like DNA-binding domain superfamily/Winged helix DNA-binding domain"/>
    <property type="match status" value="1"/>
</dbReference>
<comment type="caution">
    <text evidence="13">The sequence shown here is derived from an EMBL/GenBank/DDBJ whole genome shotgun (WGS) entry which is preliminary data.</text>
</comment>
<dbReference type="GO" id="GO:0005694">
    <property type="term" value="C:chromosome"/>
    <property type="evidence" value="ECO:0007669"/>
    <property type="project" value="TreeGrafter"/>
</dbReference>
<dbReference type="InterPro" id="IPR018982">
    <property type="entry name" value="RQC_domain"/>
</dbReference>
<evidence type="ECO:0000256" key="9">
    <source>
        <dbReference type="ARBA" id="ARBA00023242"/>
    </source>
</evidence>
<dbReference type="Pfam" id="PF00271">
    <property type="entry name" value="Helicase_C"/>
    <property type="match status" value="1"/>
</dbReference>
<dbReference type="NCBIfam" id="TIGR00614">
    <property type="entry name" value="recQ_fam"/>
    <property type="match status" value="1"/>
</dbReference>
<organism evidence="13 14">
    <name type="scientific">Chlamydomonas eustigma</name>
    <dbReference type="NCBI Taxonomy" id="1157962"/>
    <lineage>
        <taxon>Eukaryota</taxon>
        <taxon>Viridiplantae</taxon>
        <taxon>Chlorophyta</taxon>
        <taxon>core chlorophytes</taxon>
        <taxon>Chlorophyceae</taxon>
        <taxon>CS clade</taxon>
        <taxon>Chlamydomonadales</taxon>
        <taxon>Chlamydomonadaceae</taxon>
        <taxon>Chlamydomonas</taxon>
    </lineage>
</organism>
<dbReference type="EMBL" id="BEGY01000011">
    <property type="protein sequence ID" value="GAX75162.1"/>
    <property type="molecule type" value="Genomic_DNA"/>
</dbReference>
<dbReference type="InterPro" id="IPR001650">
    <property type="entry name" value="Helicase_C-like"/>
</dbReference>
<keyword evidence="3 11" id="KW-0547">Nucleotide-binding</keyword>
<evidence type="ECO:0000256" key="3">
    <source>
        <dbReference type="ARBA" id="ARBA00022741"/>
    </source>
</evidence>
<dbReference type="FunFam" id="3.40.50.300:FF:000340">
    <property type="entry name" value="Bloom syndrome, RecQ helicase"/>
    <property type="match status" value="1"/>
</dbReference>
<keyword evidence="6 11" id="KW-0067">ATP-binding</keyword>
<dbReference type="CDD" id="cd18794">
    <property type="entry name" value="SF2_C_RecQ"/>
    <property type="match status" value="1"/>
</dbReference>
<keyword evidence="8" id="KW-0413">Isomerase</keyword>
<evidence type="ECO:0000256" key="6">
    <source>
        <dbReference type="ARBA" id="ARBA00022840"/>
    </source>
</evidence>
<evidence type="ECO:0000256" key="8">
    <source>
        <dbReference type="ARBA" id="ARBA00023235"/>
    </source>
</evidence>
<comment type="catalytic activity">
    <reaction evidence="11">
        <text>ATP + H2O = ADP + phosphate + H(+)</text>
        <dbReference type="Rhea" id="RHEA:13065"/>
        <dbReference type="ChEBI" id="CHEBI:15377"/>
        <dbReference type="ChEBI" id="CHEBI:15378"/>
        <dbReference type="ChEBI" id="CHEBI:30616"/>
        <dbReference type="ChEBI" id="CHEBI:43474"/>
        <dbReference type="ChEBI" id="CHEBI:456216"/>
    </reaction>
</comment>
<dbReference type="EC" id="5.6.2.4" evidence="11"/>
<dbReference type="Proteomes" id="UP000232323">
    <property type="component" value="Unassembled WGS sequence"/>
</dbReference>
<evidence type="ECO:0000256" key="2">
    <source>
        <dbReference type="ARBA" id="ARBA00005446"/>
    </source>
</evidence>
<dbReference type="InterPro" id="IPR032284">
    <property type="entry name" value="RecQ_Zn-bd"/>
</dbReference>
<dbReference type="OrthoDB" id="538134at2759"/>
<comment type="similarity">
    <text evidence="2 11">Belongs to the helicase family. RecQ subfamily.</text>
</comment>
<dbReference type="GO" id="GO:0009378">
    <property type="term" value="F:four-way junction helicase activity"/>
    <property type="evidence" value="ECO:0007669"/>
    <property type="project" value="TreeGrafter"/>
</dbReference>
<evidence type="ECO:0000256" key="1">
    <source>
        <dbReference type="ARBA" id="ARBA00004123"/>
    </source>
</evidence>
<keyword evidence="7" id="KW-0238">DNA-binding</keyword>
<dbReference type="GO" id="GO:0005737">
    <property type="term" value="C:cytoplasm"/>
    <property type="evidence" value="ECO:0007669"/>
    <property type="project" value="TreeGrafter"/>
</dbReference>
<dbReference type="InterPro" id="IPR004589">
    <property type="entry name" value="DNA_helicase_ATP-dep_RecQ"/>
</dbReference>
<dbReference type="InterPro" id="IPR036388">
    <property type="entry name" value="WH-like_DNA-bd_sf"/>
</dbReference>
<keyword evidence="9 11" id="KW-0539">Nucleus</keyword>